<dbReference type="FunFam" id="1.10.10.10:FF:000001">
    <property type="entry name" value="LysR family transcriptional regulator"/>
    <property type="match status" value="1"/>
</dbReference>
<dbReference type="InterPro" id="IPR050950">
    <property type="entry name" value="HTH-type_LysR_regulators"/>
</dbReference>
<dbReference type="PRINTS" id="PR00039">
    <property type="entry name" value="HTHLYSR"/>
</dbReference>
<protein>
    <submittedName>
        <fullName evidence="6">HTH-type transcriptional regulator CynR</fullName>
    </submittedName>
</protein>
<proteinExistence type="inferred from homology"/>
<dbReference type="InterPro" id="IPR036390">
    <property type="entry name" value="WH_DNA-bd_sf"/>
</dbReference>
<dbReference type="GO" id="GO:0003700">
    <property type="term" value="F:DNA-binding transcription factor activity"/>
    <property type="evidence" value="ECO:0007669"/>
    <property type="project" value="InterPro"/>
</dbReference>
<dbReference type="Gene3D" id="3.40.190.290">
    <property type="match status" value="1"/>
</dbReference>
<comment type="similarity">
    <text evidence="1">Belongs to the LysR transcriptional regulatory family.</text>
</comment>
<dbReference type="GO" id="GO:0005829">
    <property type="term" value="C:cytosol"/>
    <property type="evidence" value="ECO:0007669"/>
    <property type="project" value="TreeGrafter"/>
</dbReference>
<dbReference type="InterPro" id="IPR000847">
    <property type="entry name" value="LysR_HTH_N"/>
</dbReference>
<name>A0A2R8CEH2_9RHOB</name>
<dbReference type="GO" id="GO:0003677">
    <property type="term" value="F:DNA binding"/>
    <property type="evidence" value="ECO:0007669"/>
    <property type="project" value="UniProtKB-KW"/>
</dbReference>
<keyword evidence="3" id="KW-0238">DNA-binding</keyword>
<dbReference type="EMBL" id="ONZG01000013">
    <property type="protein sequence ID" value="SPJ30688.1"/>
    <property type="molecule type" value="Genomic_DNA"/>
</dbReference>
<evidence type="ECO:0000256" key="1">
    <source>
        <dbReference type="ARBA" id="ARBA00009437"/>
    </source>
</evidence>
<dbReference type="InterPro" id="IPR005119">
    <property type="entry name" value="LysR_subst-bd"/>
</dbReference>
<gene>
    <name evidence="6" type="primary">cynR_4</name>
    <name evidence="6" type="ORF">TRM7615_04222</name>
</gene>
<dbReference type="Proteomes" id="UP000244898">
    <property type="component" value="Unassembled WGS sequence"/>
</dbReference>
<evidence type="ECO:0000259" key="5">
    <source>
        <dbReference type="PROSITE" id="PS50931"/>
    </source>
</evidence>
<reference evidence="7" key="1">
    <citation type="submission" date="2018-03" db="EMBL/GenBank/DDBJ databases">
        <authorList>
            <person name="Rodrigo-Torres L."/>
            <person name="Arahal R. D."/>
            <person name="Lucena T."/>
        </authorList>
    </citation>
    <scope>NUCLEOTIDE SEQUENCE [LARGE SCALE GENOMIC DNA]</scope>
    <source>
        <strain evidence="7">CECT 7615</strain>
    </source>
</reference>
<dbReference type="PANTHER" id="PTHR30419:SF8">
    <property type="entry name" value="NITROGEN ASSIMILATION TRANSCRIPTIONAL ACTIVATOR-RELATED"/>
    <property type="match status" value="1"/>
</dbReference>
<keyword evidence="4" id="KW-0804">Transcription</keyword>
<dbReference type="Gene3D" id="1.10.10.10">
    <property type="entry name" value="Winged helix-like DNA-binding domain superfamily/Winged helix DNA-binding domain"/>
    <property type="match status" value="1"/>
</dbReference>
<dbReference type="InterPro" id="IPR036388">
    <property type="entry name" value="WH-like_DNA-bd_sf"/>
</dbReference>
<evidence type="ECO:0000256" key="2">
    <source>
        <dbReference type="ARBA" id="ARBA00023015"/>
    </source>
</evidence>
<organism evidence="6 7">
    <name type="scientific">Falsiruegeria mediterranea M17</name>
    <dbReference type="NCBI Taxonomy" id="1200281"/>
    <lineage>
        <taxon>Bacteria</taxon>
        <taxon>Pseudomonadati</taxon>
        <taxon>Pseudomonadota</taxon>
        <taxon>Alphaproteobacteria</taxon>
        <taxon>Rhodobacterales</taxon>
        <taxon>Roseobacteraceae</taxon>
        <taxon>Falsiruegeria</taxon>
    </lineage>
</organism>
<evidence type="ECO:0000256" key="3">
    <source>
        <dbReference type="ARBA" id="ARBA00023125"/>
    </source>
</evidence>
<dbReference type="OrthoDB" id="9803735at2"/>
<dbReference type="AlphaFoldDB" id="A0A2R8CEH2"/>
<evidence type="ECO:0000313" key="7">
    <source>
        <dbReference type="Proteomes" id="UP000244898"/>
    </source>
</evidence>
<dbReference type="PROSITE" id="PS50931">
    <property type="entry name" value="HTH_LYSR"/>
    <property type="match status" value="1"/>
</dbReference>
<feature type="domain" description="HTH lysR-type" evidence="5">
    <location>
        <begin position="5"/>
        <end position="62"/>
    </location>
</feature>
<keyword evidence="7" id="KW-1185">Reference proteome</keyword>
<evidence type="ECO:0000256" key="4">
    <source>
        <dbReference type="ARBA" id="ARBA00023163"/>
    </source>
</evidence>
<evidence type="ECO:0000313" key="6">
    <source>
        <dbReference type="EMBL" id="SPJ30688.1"/>
    </source>
</evidence>
<dbReference type="SUPFAM" id="SSF46785">
    <property type="entry name" value="Winged helix' DNA-binding domain"/>
    <property type="match status" value="1"/>
</dbReference>
<dbReference type="SUPFAM" id="SSF53850">
    <property type="entry name" value="Periplasmic binding protein-like II"/>
    <property type="match status" value="1"/>
</dbReference>
<dbReference type="PANTHER" id="PTHR30419">
    <property type="entry name" value="HTH-TYPE TRANSCRIPTIONAL REGULATOR YBHD"/>
    <property type="match status" value="1"/>
</dbReference>
<keyword evidence="2" id="KW-0805">Transcription regulation</keyword>
<dbReference type="Pfam" id="PF00126">
    <property type="entry name" value="HTH_1"/>
    <property type="match status" value="1"/>
</dbReference>
<dbReference type="RefSeq" id="WP_108791419.1">
    <property type="nucleotide sequence ID" value="NZ_ONZG01000013.1"/>
</dbReference>
<sequence length="298" mass="31689">MLINFDFGDLQAFLAVKETGSFHAAAERLNLSQPAVTRRVRKLEEALGSTLFERTTRAVKPTLAAKRLQARAEAILEDAQDTARAMRDDSVAFAHQRSLIVTVATIPTVVSRVITPAVAAFRAAGHVARIRILDADANEVTEAVSGGDADFGLCSIPALERTTMFEPLFDDRIVLVAPPSHDLAGKAGILASDLSDVSLILPARGTGNRLLIDEAMARARVHPVWTYEVGRTATALDMVADGQGVALVPLSSIGRAQVVVCTLDLPDIQRPIGLLTRTGQADTTAAAALKQAIRSIVA</sequence>
<accession>A0A2R8CEH2</accession>
<dbReference type="Pfam" id="PF03466">
    <property type="entry name" value="LysR_substrate"/>
    <property type="match status" value="1"/>
</dbReference>